<dbReference type="HOGENOM" id="CLU_149148_0_0_10"/>
<name>A0A060RBK9_9BACT</name>
<dbReference type="STRING" id="1433126.BN938_1077"/>
<reference evidence="2 3" key="1">
    <citation type="journal article" date="2015" name="Genome Announc.">
        <title>Complete Genome Sequence of the Novel Leech Symbiont Mucinivorans hirudinis M3T.</title>
        <authorList>
            <person name="Nelson M.C."/>
            <person name="Bomar L."/>
            <person name="Graf J."/>
        </authorList>
    </citation>
    <scope>NUCLEOTIDE SEQUENCE [LARGE SCALE GENOMIC DNA]</scope>
    <source>
        <strain evidence="3">M3</strain>
    </source>
</reference>
<gene>
    <name evidence="2" type="ORF">BN938_1077</name>
</gene>
<dbReference type="EMBL" id="HG934468">
    <property type="protein sequence ID" value="CDN31173.1"/>
    <property type="molecule type" value="Genomic_DNA"/>
</dbReference>
<keyword evidence="3" id="KW-1185">Reference proteome</keyword>
<organism evidence="2 3">
    <name type="scientific">Mucinivorans hirudinis</name>
    <dbReference type="NCBI Taxonomy" id="1433126"/>
    <lineage>
        <taxon>Bacteria</taxon>
        <taxon>Pseudomonadati</taxon>
        <taxon>Bacteroidota</taxon>
        <taxon>Bacteroidia</taxon>
        <taxon>Bacteroidales</taxon>
        <taxon>Rikenellaceae</taxon>
        <taxon>Mucinivorans</taxon>
    </lineage>
</organism>
<evidence type="ECO:0000313" key="2">
    <source>
        <dbReference type="EMBL" id="CDN31173.1"/>
    </source>
</evidence>
<dbReference type="AlphaFoldDB" id="A0A060RBK9"/>
<dbReference type="Pfam" id="PF12728">
    <property type="entry name" value="HTH_17"/>
    <property type="match status" value="1"/>
</dbReference>
<dbReference type="eggNOG" id="COG0789">
    <property type="taxonomic scope" value="Bacteria"/>
</dbReference>
<sequence length="92" mass="10364">MLQNGKITVAVTLEELRAWHDELSATTKIQSPEKPPTKEALLTRKEVISLLGVDSSTLWRWAKTGYLSPVNFGGQRRYRKAEVDAIINGVKR</sequence>
<dbReference type="Gene3D" id="1.10.1660.10">
    <property type="match status" value="1"/>
</dbReference>
<proteinExistence type="predicted"/>
<evidence type="ECO:0000313" key="3">
    <source>
        <dbReference type="Proteomes" id="UP000027616"/>
    </source>
</evidence>
<dbReference type="InterPro" id="IPR009061">
    <property type="entry name" value="DNA-bd_dom_put_sf"/>
</dbReference>
<evidence type="ECO:0000259" key="1">
    <source>
        <dbReference type="Pfam" id="PF12728"/>
    </source>
</evidence>
<dbReference type="SUPFAM" id="SSF46955">
    <property type="entry name" value="Putative DNA-binding domain"/>
    <property type="match status" value="1"/>
</dbReference>
<dbReference type="KEGG" id="rbc:BN938_1077"/>
<protein>
    <recommendedName>
        <fullName evidence="1">Helix-turn-helix domain-containing protein</fullName>
    </recommendedName>
</protein>
<feature type="domain" description="Helix-turn-helix" evidence="1">
    <location>
        <begin position="41"/>
        <end position="88"/>
    </location>
</feature>
<accession>A0A060RBK9</accession>
<dbReference type="Proteomes" id="UP000027616">
    <property type="component" value="Chromosome I"/>
</dbReference>
<dbReference type="OrthoDB" id="1263240at2"/>
<dbReference type="InterPro" id="IPR041657">
    <property type="entry name" value="HTH_17"/>
</dbReference>